<evidence type="ECO:0000313" key="2">
    <source>
        <dbReference type="EMBL" id="GAA0158714.1"/>
    </source>
</evidence>
<dbReference type="EMBL" id="BAABME010003415">
    <property type="protein sequence ID" value="GAA0158714.1"/>
    <property type="molecule type" value="Genomic_DNA"/>
</dbReference>
<reference evidence="2 3" key="1">
    <citation type="submission" date="2024-01" db="EMBL/GenBank/DDBJ databases">
        <title>The complete chloroplast genome sequence of Lithospermum erythrorhizon: insights into the phylogenetic relationship among Boraginaceae species and the maternal lineages of purple gromwells.</title>
        <authorList>
            <person name="Okada T."/>
            <person name="Watanabe K."/>
        </authorList>
    </citation>
    <scope>NUCLEOTIDE SEQUENCE [LARGE SCALE GENOMIC DNA]</scope>
</reference>
<name>A0AAV3Q3T9_LITER</name>
<evidence type="ECO:0000313" key="3">
    <source>
        <dbReference type="Proteomes" id="UP001454036"/>
    </source>
</evidence>
<organism evidence="2 3">
    <name type="scientific">Lithospermum erythrorhizon</name>
    <name type="common">Purple gromwell</name>
    <name type="synonym">Lithospermum officinale var. erythrorhizon</name>
    <dbReference type="NCBI Taxonomy" id="34254"/>
    <lineage>
        <taxon>Eukaryota</taxon>
        <taxon>Viridiplantae</taxon>
        <taxon>Streptophyta</taxon>
        <taxon>Embryophyta</taxon>
        <taxon>Tracheophyta</taxon>
        <taxon>Spermatophyta</taxon>
        <taxon>Magnoliopsida</taxon>
        <taxon>eudicotyledons</taxon>
        <taxon>Gunneridae</taxon>
        <taxon>Pentapetalae</taxon>
        <taxon>asterids</taxon>
        <taxon>lamiids</taxon>
        <taxon>Boraginales</taxon>
        <taxon>Boraginaceae</taxon>
        <taxon>Boraginoideae</taxon>
        <taxon>Lithospermeae</taxon>
        <taxon>Lithospermum</taxon>
    </lineage>
</organism>
<keyword evidence="3" id="KW-1185">Reference proteome</keyword>
<protein>
    <recommendedName>
        <fullName evidence="4">G-patch domain-containing protein</fullName>
    </recommendedName>
</protein>
<evidence type="ECO:0008006" key="4">
    <source>
        <dbReference type="Google" id="ProtNLM"/>
    </source>
</evidence>
<gene>
    <name evidence="2" type="ORF">LIER_15663</name>
</gene>
<comment type="caution">
    <text evidence="2">The sequence shown here is derived from an EMBL/GenBank/DDBJ whole genome shotgun (WGS) entry which is preliminary data.</text>
</comment>
<evidence type="ECO:0000256" key="1">
    <source>
        <dbReference type="SAM" id="MobiDB-lite"/>
    </source>
</evidence>
<proteinExistence type="predicted"/>
<feature type="region of interest" description="Disordered" evidence="1">
    <location>
        <begin position="61"/>
        <end position="81"/>
    </location>
</feature>
<accession>A0AAV3Q3T9</accession>
<sequence>MNLGRPWIYANNVVPSTLHQCFKYLENGVETTVIGDDNHFTKAEAHFSDVKYYTLKLKESENPVKEEGTTSNNQKGDEVKRAKRRTHVICCTPKDAKKGLTLPAAKIRAMKQPYGRLKEFVASSESSHTNQGDTVFEASKSFKLLVKAGYDPNEVGSMRKLPLEVTGEKVHGLNETQKILKGQRYSIKNSQAVLGYAPPIQVQISIRRVNNPYISEDEYSPSNEKKVCVRGEIKNNPKVCTNTNCESVFLRLGKPRQPRKSIFERLGPIRRKAPVFDRSKTDHMLKEFEVEGTEKVQRHEIYETMPKGHVKIDNHSQELEMDPPSTLLQMIVKPLKKM</sequence>
<dbReference type="Proteomes" id="UP001454036">
    <property type="component" value="Unassembled WGS sequence"/>
</dbReference>
<dbReference type="AlphaFoldDB" id="A0AAV3Q3T9"/>